<dbReference type="InterPro" id="IPR008979">
    <property type="entry name" value="Galactose-bd-like_sf"/>
</dbReference>
<keyword evidence="2" id="KW-0964">Secreted</keyword>
<dbReference type="RefSeq" id="WP_394472230.1">
    <property type="nucleotide sequence ID" value="NZ_JBIGHY010000008.1"/>
</dbReference>
<evidence type="ECO:0000256" key="2">
    <source>
        <dbReference type="RuleBase" id="RU361173"/>
    </source>
</evidence>
<feature type="region of interest" description="Disordered" evidence="3">
    <location>
        <begin position="1"/>
        <end position="20"/>
    </location>
</feature>
<reference evidence="5 6" key="1">
    <citation type="submission" date="2024-09" db="EMBL/GenBank/DDBJ databases">
        <title>Novel species of the genus Pelomonas and Roseateles isolated from streams.</title>
        <authorList>
            <person name="Lu H."/>
        </authorList>
    </citation>
    <scope>NUCLEOTIDE SEQUENCE [LARGE SCALE GENOMIC DNA]</scope>
    <source>
        <strain evidence="5 6">DC23W</strain>
    </source>
</reference>
<evidence type="ECO:0000313" key="5">
    <source>
        <dbReference type="EMBL" id="MFG6416161.1"/>
    </source>
</evidence>
<dbReference type="EMBL" id="JBIGHY010000008">
    <property type="protein sequence ID" value="MFG6416161.1"/>
    <property type="molecule type" value="Genomic_DNA"/>
</dbReference>
<dbReference type="SUPFAM" id="SSF49785">
    <property type="entry name" value="Galactose-binding domain-like"/>
    <property type="match status" value="1"/>
</dbReference>
<dbReference type="Gene3D" id="2.160.20.10">
    <property type="entry name" value="Single-stranded right-handed beta-helix, Pectin lyase-like"/>
    <property type="match status" value="1"/>
</dbReference>
<dbReference type="Pfam" id="PF00544">
    <property type="entry name" value="Pectate_lyase_4"/>
    <property type="match status" value="1"/>
</dbReference>
<evidence type="ECO:0000256" key="3">
    <source>
        <dbReference type="SAM" id="MobiDB-lite"/>
    </source>
</evidence>
<dbReference type="Gene3D" id="2.60.120.260">
    <property type="entry name" value="Galactose-binding domain-like"/>
    <property type="match status" value="1"/>
</dbReference>
<dbReference type="InterPro" id="IPR045032">
    <property type="entry name" value="PEL"/>
</dbReference>
<comment type="similarity">
    <text evidence="2">Belongs to the polysaccharide lyase 1 family.</text>
</comment>
<keyword evidence="1 2" id="KW-0456">Lyase</keyword>
<evidence type="ECO:0000259" key="4">
    <source>
        <dbReference type="PROSITE" id="PS51175"/>
    </source>
</evidence>
<keyword evidence="6" id="KW-1185">Reference proteome</keyword>
<name>A0ABW7EVQ1_9BURK</name>
<gene>
    <name evidence="5" type="ORF">ACG02S_19900</name>
</gene>
<dbReference type="PANTHER" id="PTHR31683:SF18">
    <property type="entry name" value="PECTATE LYASE 21-RELATED"/>
    <property type="match status" value="1"/>
</dbReference>
<dbReference type="PANTHER" id="PTHR31683">
    <property type="entry name" value="PECTATE LYASE 18-RELATED"/>
    <property type="match status" value="1"/>
</dbReference>
<dbReference type="InterPro" id="IPR011050">
    <property type="entry name" value="Pectin_lyase_fold/virulence"/>
</dbReference>
<sequence>MLFEKRNNSHTGPGYINPPNNLSARVTWSVASPAGGQYTVAIRFSNGGTTPRSGELLVNGAADPKRKVPLLPTGAWTQWETASFVVDLAPGQNSLVLRATSDTGLPNIDSMTVTGANPSPGNCGKAAPGMAAKAPVDESRLKAAPVGWVTQGSGVTGGGKLAPVVVSTLEELQRLAGDTQPQVIHVAGRLKGTLSVGSNKTIVGLPGAEIASDGGALRLKGSRNVIIQNLTFVGVHARNSPNTVLHDVENVWLDHNTFVDGNPDLVVVSGTSNWVTISWNVFRHTLFGHEHAGVNIGARDTATESVGRLKVTLHHNFFAELVNERMPRVRFGQVHSFNNFADAGTDDLSRSYYAVRAGFDANVRSERNVYRNFKGPSWWWSSEFLGAENATVFNYARGNQNSILESVEDVCLPACVVGPIDVKEHESVTGKAGFYSVGRAFVPPYRYVAEPTAGLEARVRAGAGAR</sequence>
<evidence type="ECO:0000256" key="1">
    <source>
        <dbReference type="ARBA" id="ARBA00023239"/>
    </source>
</evidence>
<dbReference type="Proteomes" id="UP001606300">
    <property type="component" value="Unassembled WGS sequence"/>
</dbReference>
<proteinExistence type="inferred from homology"/>
<keyword evidence="2" id="KW-0119">Carbohydrate metabolism</keyword>
<dbReference type="SMART" id="SM00656">
    <property type="entry name" value="Amb_all"/>
    <property type="match status" value="1"/>
</dbReference>
<accession>A0ABW7EVQ1</accession>
<organism evidence="5 6">
    <name type="scientific">Pelomonas dachongensis</name>
    <dbReference type="NCBI Taxonomy" id="3299029"/>
    <lineage>
        <taxon>Bacteria</taxon>
        <taxon>Pseudomonadati</taxon>
        <taxon>Pseudomonadota</taxon>
        <taxon>Betaproteobacteria</taxon>
        <taxon>Burkholderiales</taxon>
        <taxon>Sphaerotilaceae</taxon>
        <taxon>Roseateles</taxon>
    </lineage>
</organism>
<dbReference type="InterPro" id="IPR002022">
    <property type="entry name" value="Pec_lyase"/>
</dbReference>
<comment type="caution">
    <text evidence="5">The sequence shown here is derived from an EMBL/GenBank/DDBJ whole genome shotgun (WGS) entry which is preliminary data.</text>
</comment>
<keyword evidence="2" id="KW-0624">Polysaccharide degradation</keyword>
<comment type="subcellular location">
    <subcellularLocation>
        <location evidence="2">Secreted</location>
    </subcellularLocation>
</comment>
<protein>
    <submittedName>
        <fullName evidence="5">Carbohydrate-binding protein</fullName>
    </submittedName>
</protein>
<feature type="domain" description="CBM6" evidence="4">
    <location>
        <begin position="1"/>
        <end position="114"/>
    </location>
</feature>
<evidence type="ECO:0000313" key="6">
    <source>
        <dbReference type="Proteomes" id="UP001606300"/>
    </source>
</evidence>
<dbReference type="Pfam" id="PF03422">
    <property type="entry name" value="CBM_6"/>
    <property type="match status" value="1"/>
</dbReference>
<dbReference type="InterPro" id="IPR005084">
    <property type="entry name" value="CBM6"/>
</dbReference>
<dbReference type="SUPFAM" id="SSF51126">
    <property type="entry name" value="Pectin lyase-like"/>
    <property type="match status" value="1"/>
</dbReference>
<dbReference type="InterPro" id="IPR012334">
    <property type="entry name" value="Pectin_lyas_fold"/>
</dbReference>
<dbReference type="PROSITE" id="PS51175">
    <property type="entry name" value="CBM6"/>
    <property type="match status" value="1"/>
</dbReference>